<dbReference type="InterPro" id="IPR011666">
    <property type="entry name" value="DUF1604"/>
</dbReference>
<feature type="region of interest" description="Disordered" evidence="1">
    <location>
        <begin position="38"/>
        <end position="67"/>
    </location>
</feature>
<dbReference type="PROSITE" id="PS50174">
    <property type="entry name" value="G_PATCH"/>
    <property type="match status" value="1"/>
</dbReference>
<dbReference type="VEuPathDB" id="FungiDB:H257_10966"/>
<feature type="compositionally biased region" description="Low complexity" evidence="1">
    <location>
        <begin position="42"/>
        <end position="55"/>
    </location>
</feature>
<evidence type="ECO:0000313" key="4">
    <source>
        <dbReference type="Proteomes" id="UP000469452"/>
    </source>
</evidence>
<sequence>MAMNNNSLQKKREDKRFHGAFTGGFSAGYFNTVGSKEGWAPSSFQSSRSQPQSSSTENGEPSGPRKQRIEDFMDEDDDPLLGKRLGLNSQYDPLAADGSTQSQQFQAKQASTSSIPGFIVDDFIQPSRSTIGTTLLGKMGWKQGQGVGPKVRKRKFTSRFDPPEAALPATAKPNDDDDIIFIAPKHTLNIADIFPCQKLDKYGAGYDPYMNAPEFGFLQRRRQLEASAGGPPRAMLTFADSIRGNNTSSTSTTYVILQNLPICSNFAAIFHENNTT</sequence>
<evidence type="ECO:0000256" key="1">
    <source>
        <dbReference type="SAM" id="MobiDB-lite"/>
    </source>
</evidence>
<feature type="domain" description="G-patch" evidence="2">
    <location>
        <begin position="128"/>
        <end position="148"/>
    </location>
</feature>
<comment type="caution">
    <text evidence="3">The sequence shown here is derived from an EMBL/GenBank/DDBJ whole genome shotgun (WGS) entry which is preliminary data.</text>
</comment>
<dbReference type="Pfam" id="PF07713">
    <property type="entry name" value="DUF1604"/>
    <property type="match status" value="1"/>
</dbReference>
<dbReference type="EMBL" id="VJMI01016316">
    <property type="protein sequence ID" value="KAF0720185.1"/>
    <property type="molecule type" value="Genomic_DNA"/>
</dbReference>
<dbReference type="Pfam" id="PF01585">
    <property type="entry name" value="G-patch"/>
    <property type="match status" value="1"/>
</dbReference>
<dbReference type="PANTHER" id="PTHR13384:SF19">
    <property type="entry name" value="G PATCH DOMAIN-CONTAINING PROTEIN 1"/>
    <property type="match status" value="1"/>
</dbReference>
<evidence type="ECO:0000259" key="2">
    <source>
        <dbReference type="PROSITE" id="PS50174"/>
    </source>
</evidence>
<accession>A0A6A5A8H2</accession>
<gene>
    <name evidence="3" type="ORF">AaE_010357</name>
</gene>
<dbReference type="Proteomes" id="UP000469452">
    <property type="component" value="Unassembled WGS sequence"/>
</dbReference>
<dbReference type="GO" id="GO:0006397">
    <property type="term" value="P:mRNA processing"/>
    <property type="evidence" value="ECO:0007669"/>
    <property type="project" value="InterPro"/>
</dbReference>
<evidence type="ECO:0000313" key="3">
    <source>
        <dbReference type="EMBL" id="KAF0720185.1"/>
    </source>
</evidence>
<organism evidence="3 4">
    <name type="scientific">Aphanomyces astaci</name>
    <name type="common">Crayfish plague agent</name>
    <dbReference type="NCBI Taxonomy" id="112090"/>
    <lineage>
        <taxon>Eukaryota</taxon>
        <taxon>Sar</taxon>
        <taxon>Stramenopiles</taxon>
        <taxon>Oomycota</taxon>
        <taxon>Saprolegniomycetes</taxon>
        <taxon>Saprolegniales</taxon>
        <taxon>Verrucalvaceae</taxon>
        <taxon>Aphanomyces</taxon>
    </lineage>
</organism>
<name>A0A6A5A8H2_APHAT</name>
<dbReference type="PANTHER" id="PTHR13384">
    <property type="entry name" value="G PATCH DOMAIN-CONTAINING PROTEIN 1"/>
    <property type="match status" value="1"/>
</dbReference>
<dbReference type="GO" id="GO:0003723">
    <property type="term" value="F:RNA binding"/>
    <property type="evidence" value="ECO:0007669"/>
    <property type="project" value="TreeGrafter"/>
</dbReference>
<reference evidence="3 4" key="1">
    <citation type="submission" date="2019-06" db="EMBL/GenBank/DDBJ databases">
        <title>Genomics analysis of Aphanomyces spp. identifies a new class of oomycete effector associated with host adaptation.</title>
        <authorList>
            <person name="Gaulin E."/>
        </authorList>
    </citation>
    <scope>NUCLEOTIDE SEQUENCE [LARGE SCALE GENOMIC DNA]</scope>
    <source>
        <strain evidence="3 4">E</strain>
    </source>
</reference>
<protein>
    <recommendedName>
        <fullName evidence="2">G-patch domain-containing protein</fullName>
    </recommendedName>
</protein>
<dbReference type="AlphaFoldDB" id="A0A6A5A8H2"/>
<dbReference type="InterPro" id="IPR000467">
    <property type="entry name" value="G_patch_dom"/>
</dbReference>
<dbReference type="GO" id="GO:0005634">
    <property type="term" value="C:nucleus"/>
    <property type="evidence" value="ECO:0007669"/>
    <property type="project" value="TreeGrafter"/>
</dbReference>
<proteinExistence type="predicted"/>